<reference evidence="2 3" key="1">
    <citation type="journal article" date="2014" name="Genome Announc.">
        <title>Draft genome sequences of eight enterohepatic helicobacter species isolated from both laboratory and wild rodents.</title>
        <authorList>
            <person name="Sheh A."/>
            <person name="Shen Z."/>
            <person name="Fox J.G."/>
        </authorList>
    </citation>
    <scope>NUCLEOTIDE SEQUENCE [LARGE SCALE GENOMIC DNA]</scope>
    <source>
        <strain evidence="2 3">MIT-03-7007</strain>
    </source>
</reference>
<dbReference type="AlphaFoldDB" id="A0A4U8UBW7"/>
<gene>
    <name evidence="2" type="ORF">LS72_008640</name>
</gene>
<dbReference type="PROSITE" id="PS51257">
    <property type="entry name" value="PROKAR_LIPOPROTEIN"/>
    <property type="match status" value="1"/>
</dbReference>
<organism evidence="2 3">
    <name type="scientific">Helicobacter apodemus</name>
    <dbReference type="NCBI Taxonomy" id="135569"/>
    <lineage>
        <taxon>Bacteria</taxon>
        <taxon>Pseudomonadati</taxon>
        <taxon>Campylobacterota</taxon>
        <taxon>Epsilonproteobacteria</taxon>
        <taxon>Campylobacterales</taxon>
        <taxon>Helicobacteraceae</taxon>
        <taxon>Helicobacter</taxon>
    </lineage>
</organism>
<keyword evidence="3" id="KW-1185">Reference proteome</keyword>
<proteinExistence type="predicted"/>
<evidence type="ECO:0000256" key="1">
    <source>
        <dbReference type="SAM" id="Coils"/>
    </source>
</evidence>
<name>A0A4U8UBW7_9HELI</name>
<evidence type="ECO:0000313" key="2">
    <source>
        <dbReference type="EMBL" id="TLE14460.1"/>
    </source>
</evidence>
<dbReference type="EMBL" id="JRPC02000024">
    <property type="protein sequence ID" value="TLE14460.1"/>
    <property type="molecule type" value="Genomic_DNA"/>
</dbReference>
<dbReference type="Proteomes" id="UP000029920">
    <property type="component" value="Unassembled WGS sequence"/>
</dbReference>
<accession>A0A4U8UBW7</accession>
<evidence type="ECO:0000313" key="3">
    <source>
        <dbReference type="Proteomes" id="UP000029920"/>
    </source>
</evidence>
<comment type="caution">
    <text evidence="2">The sequence shown here is derived from an EMBL/GenBank/DDBJ whole genome shotgun (WGS) entry which is preliminary data.</text>
</comment>
<feature type="coiled-coil region" evidence="1">
    <location>
        <begin position="47"/>
        <end position="74"/>
    </location>
</feature>
<protein>
    <submittedName>
        <fullName evidence="2">Uncharacterized protein</fullName>
    </submittedName>
</protein>
<keyword evidence="1" id="KW-0175">Coiled coil</keyword>
<sequence>MHLMFLRKLDIKMILALLCVTLSCVLCFFIWRNSSLKEDLFLKELELQQTILNVQKLNLALEKQNEAFKKMQVQKTLIDTTAIKEIVLKDSSCETELRGYKQIFKELGK</sequence>